<dbReference type="InterPro" id="IPR050090">
    <property type="entry name" value="Tyrosine_recombinase_XerCD"/>
</dbReference>
<keyword evidence="3" id="KW-0963">Cytoplasm</keyword>
<comment type="similarity">
    <text evidence="2">Belongs to the 'phage' integrase family. XerC subfamily.</text>
</comment>
<feature type="domain" description="Tyr recombinase" evidence="10">
    <location>
        <begin position="125"/>
        <end position="305"/>
    </location>
</feature>
<dbReference type="NCBIfam" id="NF001399">
    <property type="entry name" value="PRK00283.1"/>
    <property type="match status" value="1"/>
</dbReference>
<dbReference type="GO" id="GO:0006310">
    <property type="term" value="P:DNA recombination"/>
    <property type="evidence" value="ECO:0007669"/>
    <property type="project" value="UniProtKB-KW"/>
</dbReference>
<dbReference type="InterPro" id="IPR013762">
    <property type="entry name" value="Integrase-like_cat_sf"/>
</dbReference>
<dbReference type="Gene3D" id="1.10.150.130">
    <property type="match status" value="1"/>
</dbReference>
<dbReference type="InterPro" id="IPR002104">
    <property type="entry name" value="Integrase_catalytic"/>
</dbReference>
<dbReference type="PROSITE" id="PS51900">
    <property type="entry name" value="CB"/>
    <property type="match status" value="1"/>
</dbReference>
<dbReference type="InterPro" id="IPR044068">
    <property type="entry name" value="CB"/>
</dbReference>
<evidence type="ECO:0000313" key="12">
    <source>
        <dbReference type="EMBL" id="VAW88984.1"/>
    </source>
</evidence>
<keyword evidence="7" id="KW-0238">DNA-binding</keyword>
<dbReference type="InterPro" id="IPR011010">
    <property type="entry name" value="DNA_brk_join_enz"/>
</dbReference>
<evidence type="ECO:0000256" key="5">
    <source>
        <dbReference type="ARBA" id="ARBA00022829"/>
    </source>
</evidence>
<keyword evidence="5" id="KW-0159">Chromosome partition</keyword>
<dbReference type="PROSITE" id="PS51898">
    <property type="entry name" value="TYR_RECOMBINASE"/>
    <property type="match status" value="1"/>
</dbReference>
<keyword evidence="9" id="KW-0131">Cell cycle</keyword>
<proteinExistence type="inferred from homology"/>
<gene>
    <name evidence="12" type="ORF">MNBD_GAMMA17-899</name>
</gene>
<dbReference type="NCBIfam" id="TIGR02224">
    <property type="entry name" value="recomb_XerC"/>
    <property type="match status" value="1"/>
</dbReference>
<evidence type="ECO:0000256" key="2">
    <source>
        <dbReference type="ARBA" id="ARBA00006657"/>
    </source>
</evidence>
<evidence type="ECO:0000256" key="4">
    <source>
        <dbReference type="ARBA" id="ARBA00022618"/>
    </source>
</evidence>
<evidence type="ECO:0000256" key="6">
    <source>
        <dbReference type="ARBA" id="ARBA00022908"/>
    </source>
</evidence>
<organism evidence="12">
    <name type="scientific">hydrothermal vent metagenome</name>
    <dbReference type="NCBI Taxonomy" id="652676"/>
    <lineage>
        <taxon>unclassified sequences</taxon>
        <taxon>metagenomes</taxon>
        <taxon>ecological metagenomes</taxon>
    </lineage>
</organism>
<keyword evidence="8" id="KW-0233">DNA recombination</keyword>
<dbReference type="Gene3D" id="1.10.443.10">
    <property type="entry name" value="Intergrase catalytic core"/>
    <property type="match status" value="1"/>
</dbReference>
<dbReference type="PANTHER" id="PTHR30349">
    <property type="entry name" value="PHAGE INTEGRASE-RELATED"/>
    <property type="match status" value="1"/>
</dbReference>
<dbReference type="SUPFAM" id="SSF56349">
    <property type="entry name" value="DNA breaking-rejoining enzymes"/>
    <property type="match status" value="1"/>
</dbReference>
<evidence type="ECO:0000259" key="10">
    <source>
        <dbReference type="PROSITE" id="PS51898"/>
    </source>
</evidence>
<dbReference type="EMBL" id="UOFQ01000115">
    <property type="protein sequence ID" value="VAW88984.1"/>
    <property type="molecule type" value="Genomic_DNA"/>
</dbReference>
<feature type="domain" description="Core-binding (CB)" evidence="11">
    <location>
        <begin position="18"/>
        <end position="104"/>
    </location>
</feature>
<dbReference type="InterPro" id="IPR023009">
    <property type="entry name" value="Tyrosine_recombinase_XerC/XerD"/>
</dbReference>
<dbReference type="GO" id="GO:0007059">
    <property type="term" value="P:chromosome segregation"/>
    <property type="evidence" value="ECO:0007669"/>
    <property type="project" value="UniProtKB-KW"/>
</dbReference>
<accession>A0A3B1A5G9</accession>
<dbReference type="GO" id="GO:0003677">
    <property type="term" value="F:DNA binding"/>
    <property type="evidence" value="ECO:0007669"/>
    <property type="project" value="UniProtKB-KW"/>
</dbReference>
<comment type="subcellular location">
    <subcellularLocation>
        <location evidence="1">Cytoplasm</location>
    </subcellularLocation>
</comment>
<evidence type="ECO:0000259" key="11">
    <source>
        <dbReference type="PROSITE" id="PS51900"/>
    </source>
</evidence>
<dbReference type="InterPro" id="IPR004107">
    <property type="entry name" value="Integrase_SAM-like_N"/>
</dbReference>
<name>A0A3B1A5G9_9ZZZZ</name>
<sequence>MKLNALLMTDKVADQKVYPLFDGGEAFFDYLQNERRLAPLTLENYRRDLQKVICYCHEHEIDSWQRLDVHHVRGVVAQLHRRGLGGRSLQRLLSALRTLFNYLLREGVVKNNPVQGVSAPKTARKLPKTLDVDQVSQLLNVDDNDPLALRDRTMMELIYSSGLRLAELAGLNINDIDRCDALVRITGKGSKTRIVPVGRYALAALDKWLQCRAGLVDVDNPALFVGKAGRRLGHRAIQLRLREWAIQRGLPEALHPHMLRHSFASHILESSGDLRAVQELLGHADISTTQIYTHLDFQHLARVYDKAHPRAKKRSSSTSDKE</sequence>
<evidence type="ECO:0000256" key="7">
    <source>
        <dbReference type="ARBA" id="ARBA00023125"/>
    </source>
</evidence>
<evidence type="ECO:0000256" key="8">
    <source>
        <dbReference type="ARBA" id="ARBA00023172"/>
    </source>
</evidence>
<keyword evidence="6" id="KW-0229">DNA integration</keyword>
<keyword evidence="4" id="KW-0132">Cell division</keyword>
<protein>
    <submittedName>
        <fullName evidence="12">Site-specific tyrosine recombinase XerC</fullName>
    </submittedName>
</protein>
<dbReference type="AlphaFoldDB" id="A0A3B1A5G9"/>
<dbReference type="HAMAP" id="MF_01808">
    <property type="entry name" value="Recomb_XerC_XerD"/>
    <property type="match status" value="1"/>
</dbReference>
<evidence type="ECO:0000256" key="1">
    <source>
        <dbReference type="ARBA" id="ARBA00004496"/>
    </source>
</evidence>
<dbReference type="Pfam" id="PF00589">
    <property type="entry name" value="Phage_integrase"/>
    <property type="match status" value="1"/>
</dbReference>
<dbReference type="CDD" id="cd00798">
    <property type="entry name" value="INT_XerDC_C"/>
    <property type="match status" value="1"/>
</dbReference>
<dbReference type="GO" id="GO:0015074">
    <property type="term" value="P:DNA integration"/>
    <property type="evidence" value="ECO:0007669"/>
    <property type="project" value="UniProtKB-KW"/>
</dbReference>
<reference evidence="12" key="1">
    <citation type="submission" date="2018-06" db="EMBL/GenBank/DDBJ databases">
        <authorList>
            <person name="Zhirakovskaya E."/>
        </authorList>
    </citation>
    <scope>NUCLEOTIDE SEQUENCE</scope>
</reference>
<evidence type="ECO:0000256" key="3">
    <source>
        <dbReference type="ARBA" id="ARBA00022490"/>
    </source>
</evidence>
<dbReference type="InterPro" id="IPR011931">
    <property type="entry name" value="Recomb_XerC"/>
</dbReference>
<dbReference type="PANTHER" id="PTHR30349:SF81">
    <property type="entry name" value="TYROSINE RECOMBINASE XERC"/>
    <property type="match status" value="1"/>
</dbReference>
<dbReference type="GO" id="GO:0005737">
    <property type="term" value="C:cytoplasm"/>
    <property type="evidence" value="ECO:0007669"/>
    <property type="project" value="UniProtKB-SubCell"/>
</dbReference>
<dbReference type="GO" id="GO:0051301">
    <property type="term" value="P:cell division"/>
    <property type="evidence" value="ECO:0007669"/>
    <property type="project" value="UniProtKB-KW"/>
</dbReference>
<dbReference type="InterPro" id="IPR010998">
    <property type="entry name" value="Integrase_recombinase_N"/>
</dbReference>
<evidence type="ECO:0000256" key="9">
    <source>
        <dbReference type="ARBA" id="ARBA00023306"/>
    </source>
</evidence>
<dbReference type="Pfam" id="PF02899">
    <property type="entry name" value="Phage_int_SAM_1"/>
    <property type="match status" value="1"/>
</dbReference>